<reference evidence="2" key="2">
    <citation type="journal article" date="2015" name="Data Brief">
        <title>Shoot transcriptome of the giant reed, Arundo donax.</title>
        <authorList>
            <person name="Barrero R.A."/>
            <person name="Guerrero F.D."/>
            <person name="Moolhuijzen P."/>
            <person name="Goolsby J.A."/>
            <person name="Tidwell J."/>
            <person name="Bellgard S.E."/>
            <person name="Bellgard M.I."/>
        </authorList>
    </citation>
    <scope>NUCLEOTIDE SEQUENCE</scope>
    <source>
        <tissue evidence="2">Shoot tissue taken approximately 20 cm above the soil surface</tissue>
    </source>
</reference>
<feature type="signal peptide" evidence="1">
    <location>
        <begin position="1"/>
        <end position="24"/>
    </location>
</feature>
<dbReference type="AlphaFoldDB" id="A0A0A9ADE3"/>
<feature type="chain" id="PRO_5002042601" evidence="1">
    <location>
        <begin position="25"/>
        <end position="50"/>
    </location>
</feature>
<dbReference type="EMBL" id="GBRH01249917">
    <property type="protein sequence ID" value="JAD47978.1"/>
    <property type="molecule type" value="Transcribed_RNA"/>
</dbReference>
<reference evidence="2" key="1">
    <citation type="submission" date="2014-09" db="EMBL/GenBank/DDBJ databases">
        <authorList>
            <person name="Magalhaes I.L.F."/>
            <person name="Oliveira U."/>
            <person name="Santos F.R."/>
            <person name="Vidigal T.H.D.A."/>
            <person name="Brescovit A.D."/>
            <person name="Santos A.J."/>
        </authorList>
    </citation>
    <scope>NUCLEOTIDE SEQUENCE</scope>
    <source>
        <tissue evidence="2">Shoot tissue taken approximately 20 cm above the soil surface</tissue>
    </source>
</reference>
<name>A0A0A9ADE3_ARUDO</name>
<accession>A0A0A9ADE3</accession>
<protein>
    <submittedName>
        <fullName evidence="2">Uncharacterized protein</fullName>
    </submittedName>
</protein>
<sequence>MLALSDIACSLFVFLCTLQRQYHCSLVNVTWKKLGNARAKQGPRMIGVLC</sequence>
<evidence type="ECO:0000313" key="2">
    <source>
        <dbReference type="EMBL" id="JAD47978.1"/>
    </source>
</evidence>
<evidence type="ECO:0000256" key="1">
    <source>
        <dbReference type="SAM" id="SignalP"/>
    </source>
</evidence>
<proteinExistence type="predicted"/>
<keyword evidence="1" id="KW-0732">Signal</keyword>
<organism evidence="2">
    <name type="scientific">Arundo donax</name>
    <name type="common">Giant reed</name>
    <name type="synonym">Donax arundinaceus</name>
    <dbReference type="NCBI Taxonomy" id="35708"/>
    <lineage>
        <taxon>Eukaryota</taxon>
        <taxon>Viridiplantae</taxon>
        <taxon>Streptophyta</taxon>
        <taxon>Embryophyta</taxon>
        <taxon>Tracheophyta</taxon>
        <taxon>Spermatophyta</taxon>
        <taxon>Magnoliopsida</taxon>
        <taxon>Liliopsida</taxon>
        <taxon>Poales</taxon>
        <taxon>Poaceae</taxon>
        <taxon>PACMAD clade</taxon>
        <taxon>Arundinoideae</taxon>
        <taxon>Arundineae</taxon>
        <taxon>Arundo</taxon>
    </lineage>
</organism>